<dbReference type="EMBL" id="JAGYWB010000016">
    <property type="protein sequence ID" value="KAI0496286.1"/>
    <property type="molecule type" value="Genomic_DNA"/>
</dbReference>
<dbReference type="AlphaFoldDB" id="A0A8T3AIA2"/>
<reference evidence="2" key="1">
    <citation type="journal article" date="2022" name="Front. Genet.">
        <title>Chromosome-Scale Assembly of the Dendrobium nobile Genome Provides Insights Into the Molecular Mechanism of the Biosynthesis of the Medicinal Active Ingredient of Dendrobium.</title>
        <authorList>
            <person name="Xu Q."/>
            <person name="Niu S.-C."/>
            <person name="Li K.-L."/>
            <person name="Zheng P.-J."/>
            <person name="Zhang X.-J."/>
            <person name="Jia Y."/>
            <person name="Liu Y."/>
            <person name="Niu Y.-X."/>
            <person name="Yu L.-H."/>
            <person name="Chen D.-F."/>
            <person name="Zhang G.-Q."/>
        </authorList>
    </citation>
    <scope>NUCLEOTIDE SEQUENCE</scope>
    <source>
        <tissue evidence="2">Leaf</tissue>
    </source>
</reference>
<sequence>MLTNINCFPSQLHLIFIGKREECQEPHVINFHNNKHRILPQSSRKTPTTGTKETATGDEGERTDREPQPRETKEPHGKGASREFQKGKVSQH</sequence>
<accession>A0A8T3AIA2</accession>
<evidence type="ECO:0000313" key="3">
    <source>
        <dbReference type="Proteomes" id="UP000829196"/>
    </source>
</evidence>
<feature type="region of interest" description="Disordered" evidence="1">
    <location>
        <begin position="32"/>
        <end position="92"/>
    </location>
</feature>
<evidence type="ECO:0000256" key="1">
    <source>
        <dbReference type="SAM" id="MobiDB-lite"/>
    </source>
</evidence>
<organism evidence="2 3">
    <name type="scientific">Dendrobium nobile</name>
    <name type="common">Orchid</name>
    <dbReference type="NCBI Taxonomy" id="94219"/>
    <lineage>
        <taxon>Eukaryota</taxon>
        <taxon>Viridiplantae</taxon>
        <taxon>Streptophyta</taxon>
        <taxon>Embryophyta</taxon>
        <taxon>Tracheophyta</taxon>
        <taxon>Spermatophyta</taxon>
        <taxon>Magnoliopsida</taxon>
        <taxon>Liliopsida</taxon>
        <taxon>Asparagales</taxon>
        <taxon>Orchidaceae</taxon>
        <taxon>Epidendroideae</taxon>
        <taxon>Malaxideae</taxon>
        <taxon>Dendrobiinae</taxon>
        <taxon>Dendrobium</taxon>
    </lineage>
</organism>
<dbReference type="Proteomes" id="UP000829196">
    <property type="component" value="Unassembled WGS sequence"/>
</dbReference>
<protein>
    <submittedName>
        <fullName evidence="2">Uncharacterized protein</fullName>
    </submittedName>
</protein>
<proteinExistence type="predicted"/>
<comment type="caution">
    <text evidence="2">The sequence shown here is derived from an EMBL/GenBank/DDBJ whole genome shotgun (WGS) entry which is preliminary data.</text>
</comment>
<gene>
    <name evidence="2" type="ORF">KFK09_022600</name>
</gene>
<name>A0A8T3AIA2_DENNO</name>
<keyword evidence="3" id="KW-1185">Reference proteome</keyword>
<feature type="compositionally biased region" description="Basic and acidic residues" evidence="1">
    <location>
        <begin position="59"/>
        <end position="86"/>
    </location>
</feature>
<evidence type="ECO:0000313" key="2">
    <source>
        <dbReference type="EMBL" id="KAI0496286.1"/>
    </source>
</evidence>